<dbReference type="AlphaFoldDB" id="A0A0R1ZZH1"/>
<gene>
    <name evidence="1" type="ORF">FC18_GL000063</name>
</gene>
<dbReference type="EMBL" id="AYYO01000005">
    <property type="protein sequence ID" value="KRM56380.1"/>
    <property type="molecule type" value="Genomic_DNA"/>
</dbReference>
<dbReference type="RefSeq" id="WP_054677547.1">
    <property type="nucleotide sequence ID" value="NZ_AYYO01000005.1"/>
</dbReference>
<organism evidence="1 2">
    <name type="scientific">Lacticaseibacillus sharpeae JCM 1186 = DSM 20505</name>
    <dbReference type="NCBI Taxonomy" id="1291052"/>
    <lineage>
        <taxon>Bacteria</taxon>
        <taxon>Bacillati</taxon>
        <taxon>Bacillota</taxon>
        <taxon>Bacilli</taxon>
        <taxon>Lactobacillales</taxon>
        <taxon>Lactobacillaceae</taxon>
        <taxon>Lacticaseibacillus</taxon>
    </lineage>
</organism>
<dbReference type="OrthoDB" id="2361671at2"/>
<dbReference type="STRING" id="1291052.FC18_GL000063"/>
<dbReference type="SUPFAM" id="SSF158379">
    <property type="entry name" value="YqgQ-like"/>
    <property type="match status" value="1"/>
</dbReference>
<protein>
    <recommendedName>
        <fullName evidence="3">Cytosolic protein</fullName>
    </recommendedName>
</protein>
<dbReference type="PATRIC" id="fig|1291052.5.peg.65"/>
<dbReference type="InterPro" id="IPR009256">
    <property type="entry name" value="YqgQ-like"/>
</dbReference>
<dbReference type="Proteomes" id="UP000051679">
    <property type="component" value="Unassembled WGS sequence"/>
</dbReference>
<dbReference type="InterPro" id="IPR023164">
    <property type="entry name" value="YqgQ-like_sf"/>
</dbReference>
<dbReference type="Pfam" id="PF06014">
    <property type="entry name" value="YqgQ-like"/>
    <property type="match status" value="1"/>
</dbReference>
<reference evidence="1 2" key="1">
    <citation type="journal article" date="2015" name="Genome Announc.">
        <title>Expanding the biotechnology potential of lactobacilli through comparative genomics of 213 strains and associated genera.</title>
        <authorList>
            <person name="Sun Z."/>
            <person name="Harris H.M."/>
            <person name="McCann A."/>
            <person name="Guo C."/>
            <person name="Argimon S."/>
            <person name="Zhang W."/>
            <person name="Yang X."/>
            <person name="Jeffery I.B."/>
            <person name="Cooney J.C."/>
            <person name="Kagawa T.F."/>
            <person name="Liu W."/>
            <person name="Song Y."/>
            <person name="Salvetti E."/>
            <person name="Wrobel A."/>
            <person name="Rasinkangas P."/>
            <person name="Parkhill J."/>
            <person name="Rea M.C."/>
            <person name="O'Sullivan O."/>
            <person name="Ritari J."/>
            <person name="Douillard F.P."/>
            <person name="Paul Ross R."/>
            <person name="Yang R."/>
            <person name="Briner A.E."/>
            <person name="Felis G.E."/>
            <person name="de Vos W.M."/>
            <person name="Barrangou R."/>
            <person name="Klaenhammer T.R."/>
            <person name="Caufield P.W."/>
            <person name="Cui Y."/>
            <person name="Zhang H."/>
            <person name="O'Toole P.W."/>
        </authorList>
    </citation>
    <scope>NUCLEOTIDE SEQUENCE [LARGE SCALE GENOMIC DNA]</scope>
    <source>
        <strain evidence="1 2">DSM 20505</strain>
    </source>
</reference>
<keyword evidence="2" id="KW-1185">Reference proteome</keyword>
<dbReference type="Gene3D" id="1.10.287.760">
    <property type="entry name" value="YqgQ-like"/>
    <property type="match status" value="1"/>
</dbReference>
<sequence length="79" mass="9411">METYNDVLKLLKRYGTYVHLGKRLYDMELVAIELDRLHKTGLLENSDYARAKIILNHAHEEEVRNPLKLTTRRKDTDDR</sequence>
<accession>A0A0R1ZZH1</accession>
<name>A0A0R1ZZH1_9LACO</name>
<evidence type="ECO:0000313" key="2">
    <source>
        <dbReference type="Proteomes" id="UP000051679"/>
    </source>
</evidence>
<proteinExistence type="predicted"/>
<evidence type="ECO:0000313" key="1">
    <source>
        <dbReference type="EMBL" id="KRM56380.1"/>
    </source>
</evidence>
<evidence type="ECO:0008006" key="3">
    <source>
        <dbReference type="Google" id="ProtNLM"/>
    </source>
</evidence>
<comment type="caution">
    <text evidence="1">The sequence shown here is derived from an EMBL/GenBank/DDBJ whole genome shotgun (WGS) entry which is preliminary data.</text>
</comment>